<dbReference type="EMBL" id="ABEXCJ040000006">
    <property type="protein sequence ID" value="ELR5218512.1"/>
    <property type="molecule type" value="Genomic_DNA"/>
</dbReference>
<organism evidence="5">
    <name type="scientific">Providencia rettgeri</name>
    <dbReference type="NCBI Taxonomy" id="587"/>
    <lineage>
        <taxon>Bacteria</taxon>
        <taxon>Pseudomonadati</taxon>
        <taxon>Pseudomonadota</taxon>
        <taxon>Gammaproteobacteria</taxon>
        <taxon>Enterobacterales</taxon>
        <taxon>Morganellaceae</taxon>
        <taxon>Providencia</taxon>
    </lineage>
</organism>
<evidence type="ECO:0000256" key="3">
    <source>
        <dbReference type="ARBA" id="ARBA00023163"/>
    </source>
</evidence>
<feature type="domain" description="HTH cro/C1-type" evidence="4">
    <location>
        <begin position="33"/>
        <end position="79"/>
    </location>
</feature>
<dbReference type="PANTHER" id="PTHR40661">
    <property type="match status" value="1"/>
</dbReference>
<evidence type="ECO:0000313" key="6">
    <source>
        <dbReference type="EMBL" id="EMR4590699.1"/>
    </source>
</evidence>
<dbReference type="SMART" id="SM00530">
    <property type="entry name" value="HTH_XRE"/>
    <property type="match status" value="1"/>
</dbReference>
<dbReference type="PROSITE" id="PS50943">
    <property type="entry name" value="HTH_CROC1"/>
    <property type="match status" value="1"/>
</dbReference>
<dbReference type="InterPro" id="IPR001387">
    <property type="entry name" value="Cro/C1-type_HTH"/>
</dbReference>
<evidence type="ECO:0000313" key="5">
    <source>
        <dbReference type="EMBL" id="ELR5218512.1"/>
    </source>
</evidence>
<dbReference type="Pfam" id="PF01381">
    <property type="entry name" value="HTH_3"/>
    <property type="match status" value="1"/>
</dbReference>
<dbReference type="PANTHER" id="PTHR40661:SF3">
    <property type="entry name" value="FELS-1 PROPHAGE TRANSCRIPTIONAL REGULATOR"/>
    <property type="match status" value="1"/>
</dbReference>
<dbReference type="SUPFAM" id="SSF47413">
    <property type="entry name" value="lambda repressor-like DNA-binding domains"/>
    <property type="match status" value="1"/>
</dbReference>
<keyword evidence="3" id="KW-0804">Transcription</keyword>
<comment type="caution">
    <text evidence="5">The sequence shown here is derived from an EMBL/GenBank/DDBJ whole genome shotgun (WGS) entry which is preliminary data.</text>
</comment>
<dbReference type="CDD" id="cd00093">
    <property type="entry name" value="HTH_XRE"/>
    <property type="match status" value="1"/>
</dbReference>
<dbReference type="EMBL" id="ABEXCJ050000006">
    <property type="protein sequence ID" value="EMR4590699.1"/>
    <property type="molecule type" value="Genomic_DNA"/>
</dbReference>
<evidence type="ECO:0000256" key="1">
    <source>
        <dbReference type="ARBA" id="ARBA00023015"/>
    </source>
</evidence>
<sequence length="199" mass="22504">MEKSINSPKMTKQIIPMEGIVRFPERLNLVMEGMTNVELAAKTGLTEATIRNYRKGKSYPTLDKLKELADACKCPLDWLATGNLNKNEIRESEINFESEVKELAVWLSNEEKVALISFIRREGINNLLRIAGSTQTTNNGSIDDLIENLPVRDTLKQAIKEAAKGDEHLDKEILRRIEERKNTDVSGQLNQNEKHSNIG</sequence>
<dbReference type="GO" id="GO:0003677">
    <property type="term" value="F:DNA binding"/>
    <property type="evidence" value="ECO:0007669"/>
    <property type="project" value="UniProtKB-KW"/>
</dbReference>
<keyword evidence="2" id="KW-0238">DNA-binding</keyword>
<evidence type="ECO:0000256" key="2">
    <source>
        <dbReference type="ARBA" id="ARBA00023125"/>
    </source>
</evidence>
<keyword evidence="1" id="KW-0805">Transcription regulation</keyword>
<gene>
    <name evidence="6" type="ORF">M0K77_003042</name>
    <name evidence="5" type="ORF">M0K77_RS15210</name>
</gene>
<accession>A0AAD2VSK7</accession>
<dbReference type="InterPro" id="IPR010982">
    <property type="entry name" value="Lambda_DNA-bd_dom_sf"/>
</dbReference>
<reference evidence="5" key="1">
    <citation type="submission" date="2023-10" db="EMBL/GenBank/DDBJ databases">
        <authorList>
            <consortium name="Clinical and Environmental Microbiology Branch: Whole genome sequencing antimicrobial resistance pathogens in the healthcare setting"/>
        </authorList>
    </citation>
    <scope>NUCLEOTIDE SEQUENCE</scope>
    <source>
        <strain evidence="5">2020QW-00022</strain>
    </source>
</reference>
<evidence type="ECO:0000259" key="4">
    <source>
        <dbReference type="PROSITE" id="PS50943"/>
    </source>
</evidence>
<name>A0AAD2VSK7_PRORE</name>
<dbReference type="Gene3D" id="1.10.260.40">
    <property type="entry name" value="lambda repressor-like DNA-binding domains"/>
    <property type="match status" value="1"/>
</dbReference>
<dbReference type="AlphaFoldDB" id="A0AAD2VSK7"/>
<protein>
    <submittedName>
        <fullName evidence="5">Helix-turn-helix transcriptional regulator</fullName>
    </submittedName>
</protein>
<proteinExistence type="predicted"/>